<dbReference type="Proteomes" id="UP000252187">
    <property type="component" value="Unassembled WGS sequence"/>
</dbReference>
<dbReference type="InterPro" id="IPR052702">
    <property type="entry name" value="MscS-like_channel"/>
</dbReference>
<comment type="caution">
    <text evidence="2">The sequence shown here is derived from an EMBL/GenBank/DDBJ whole genome shotgun (WGS) entry which is preliminary data.</text>
</comment>
<dbReference type="Pfam" id="PF13358">
    <property type="entry name" value="DDE_3"/>
    <property type="match status" value="1"/>
</dbReference>
<proteinExistence type="predicted"/>
<gene>
    <name evidence="2" type="ORF">DQ226_18760</name>
</gene>
<dbReference type="InterPro" id="IPR038717">
    <property type="entry name" value="Tc1-like_DDE_dom"/>
</dbReference>
<evidence type="ECO:0000259" key="1">
    <source>
        <dbReference type="Pfam" id="PF13358"/>
    </source>
</evidence>
<dbReference type="Pfam" id="PF13551">
    <property type="entry name" value="HTH_29"/>
    <property type="match status" value="1"/>
</dbReference>
<dbReference type="PANTHER" id="PTHR30347">
    <property type="entry name" value="POTASSIUM CHANNEL RELATED"/>
    <property type="match status" value="1"/>
</dbReference>
<reference evidence="2 3" key="1">
    <citation type="submission" date="2018-06" db="EMBL/GenBank/DDBJ databases">
        <title>Whole genome sequencing of four bacterial strains from South Shetland trench revealing bio-synthetic gene clusters.</title>
        <authorList>
            <person name="Abdel-Mageed W.M."/>
            <person name="Lehri B."/>
            <person name="Jarmusch S.A."/>
            <person name="Miranda K."/>
            <person name="Goodfellow M."/>
            <person name="Jaspars M."/>
            <person name="Karlyshev A.V."/>
        </authorList>
    </citation>
    <scope>NUCLEOTIDE SEQUENCE [LARGE SCALE GENOMIC DNA]</scope>
    <source>
        <strain evidence="2 3">SST1</strain>
    </source>
</reference>
<dbReference type="EMBL" id="QNTT01000150">
    <property type="protein sequence ID" value="RBA28699.1"/>
    <property type="molecule type" value="Genomic_DNA"/>
</dbReference>
<dbReference type="InterPro" id="IPR036397">
    <property type="entry name" value="RNaseH_sf"/>
</dbReference>
<dbReference type="InterPro" id="IPR009057">
    <property type="entry name" value="Homeodomain-like_sf"/>
</dbReference>
<dbReference type="NCBIfam" id="NF033545">
    <property type="entry name" value="transpos_IS630"/>
    <property type="match status" value="1"/>
</dbReference>
<dbReference type="SUPFAM" id="SSF53098">
    <property type="entry name" value="Ribonuclease H-like"/>
    <property type="match status" value="1"/>
</dbReference>
<evidence type="ECO:0000313" key="3">
    <source>
        <dbReference type="Proteomes" id="UP000252187"/>
    </source>
</evidence>
<dbReference type="Gene3D" id="3.30.420.10">
    <property type="entry name" value="Ribonuclease H-like superfamily/Ribonuclease H"/>
    <property type="match status" value="1"/>
</dbReference>
<dbReference type="AlphaFoldDB" id="A0A365P2D7"/>
<sequence>MANRPAPALMLRPGDREKLERMTRSQSMSAGMVQRARIVLLASEGRRNAEIAELAGASRPKVNLWRSRYEDKGIGGLADEKRSGRPRTIDHAEIVTATLMPPPKSLGVTHWSSRLLASRLKVSASTVVTAWRAYGIKPWRSESFRFSTDPELVGKVTDICGLYLAPPENAIVLCVDEKSQIQALDRTQPILPMQPGLIERRSHDYVRHGTSTLFAALDIATGQVTAALKPRHRNQEFLAFLKQIERAYRHVVDADGQPVELHLVMDNYAAHKHANVKAWLAENPRFKVHFTPTHASWMNLVEVWFGIVERQAIRRGIFTSVKDLNAKIRAFIDGWNHRSHPFVWTKTADEVLKKANRKKTSKADH</sequence>
<dbReference type="GO" id="GO:0003676">
    <property type="term" value="F:nucleic acid binding"/>
    <property type="evidence" value="ECO:0007669"/>
    <property type="project" value="InterPro"/>
</dbReference>
<dbReference type="InterPro" id="IPR012337">
    <property type="entry name" value="RNaseH-like_sf"/>
</dbReference>
<accession>A0A365P2D7</accession>
<evidence type="ECO:0000313" key="2">
    <source>
        <dbReference type="EMBL" id="RBA28699.1"/>
    </source>
</evidence>
<protein>
    <submittedName>
        <fullName evidence="2">IS630 family transposase</fullName>
    </submittedName>
</protein>
<feature type="domain" description="Tc1-like transposase DDE" evidence="1">
    <location>
        <begin position="172"/>
        <end position="324"/>
    </location>
</feature>
<name>A0A365P2D7_9ACTN</name>
<organism evidence="2 3">
    <name type="scientific">Dietzia maris</name>
    <dbReference type="NCBI Taxonomy" id="37915"/>
    <lineage>
        <taxon>Bacteria</taxon>
        <taxon>Bacillati</taxon>
        <taxon>Actinomycetota</taxon>
        <taxon>Actinomycetes</taxon>
        <taxon>Mycobacteriales</taxon>
        <taxon>Dietziaceae</taxon>
        <taxon>Dietzia</taxon>
    </lineage>
</organism>
<dbReference type="PANTHER" id="PTHR30347:SF1">
    <property type="entry name" value="MECHANOSENSITIVE CHANNEL MSCK"/>
    <property type="match status" value="1"/>
</dbReference>
<dbReference type="SUPFAM" id="SSF46689">
    <property type="entry name" value="Homeodomain-like"/>
    <property type="match status" value="1"/>
</dbReference>
<dbReference type="InterPro" id="IPR047655">
    <property type="entry name" value="Transpos_IS630-like"/>
</dbReference>